<name>A0A3B3QKA8_9TELE</name>
<dbReference type="Proteomes" id="UP000261540">
    <property type="component" value="Unplaced"/>
</dbReference>
<evidence type="ECO:0000313" key="12">
    <source>
        <dbReference type="Proteomes" id="UP000261540"/>
    </source>
</evidence>
<keyword evidence="4" id="KW-0519">Myristate</keyword>
<evidence type="ECO:0008006" key="13">
    <source>
        <dbReference type="Google" id="ProtNLM"/>
    </source>
</evidence>
<reference evidence="11" key="2">
    <citation type="submission" date="2025-09" db="UniProtKB">
        <authorList>
            <consortium name="Ensembl"/>
        </authorList>
    </citation>
    <scope>IDENTIFICATION</scope>
</reference>
<dbReference type="PANTHER" id="PTHR24200:SF6">
    <property type="entry name" value="COILED-COIL DOMAIN-CONTAINING PROTEIN 69"/>
    <property type="match status" value="1"/>
</dbReference>
<dbReference type="KEGG" id="pki:111836453"/>
<feature type="coiled-coil region" evidence="9">
    <location>
        <begin position="164"/>
        <end position="195"/>
    </location>
</feature>
<evidence type="ECO:0000256" key="1">
    <source>
        <dbReference type="ARBA" id="ARBA00004186"/>
    </source>
</evidence>
<dbReference type="PANTHER" id="PTHR24200">
    <property type="entry name" value="TOUCAN, ISOFORM A"/>
    <property type="match status" value="1"/>
</dbReference>
<evidence type="ECO:0000256" key="9">
    <source>
        <dbReference type="SAM" id="Coils"/>
    </source>
</evidence>
<comment type="similarity">
    <text evidence="8">Belongs to the CCDC69 family.</text>
</comment>
<evidence type="ECO:0000256" key="4">
    <source>
        <dbReference type="ARBA" id="ARBA00022707"/>
    </source>
</evidence>
<dbReference type="GO" id="GO:0008017">
    <property type="term" value="F:microtubule binding"/>
    <property type="evidence" value="ECO:0007669"/>
    <property type="project" value="TreeGrafter"/>
</dbReference>
<keyword evidence="3" id="KW-0963">Cytoplasm</keyword>
<feature type="coiled-coil region" evidence="9">
    <location>
        <begin position="269"/>
        <end position="355"/>
    </location>
</feature>
<keyword evidence="5 9" id="KW-0175">Coiled coil</keyword>
<sequence>MRLVAAFNPIYRVRSEPLGAFLTRHGKHAVLRAPSPRGESHRRPQQTLGSAAAIEFAGRLGELNFGAGSQQQPRGMGCVHSTAGGQVGKKKKNKAKKNGKTFSEPDGREQGSVQVTLDRLPEQELKMVRSFLTAASAEGLEMPQEVQQNELLTLLLDVLKKVTADKTAELSAQFEENIKRLSKEHSDKIENLQRSHDEKVNTMRDSFKVAEVSLQGQVEALTSELKAFNDLKQRVAESTLKRDLNGNIQAQGSPGEFWEQELESLLFVIEMKSELLQKKEKKLRQMEILAAKNRSLEDQAVGILQKNEDLRVRSDSYQSQIQQMSLEQVRLMEDLEQTELLNVKLTQEKEELLYKLQHRESCPTTSPSLSRLPTKSPNHLR</sequence>
<dbReference type="GeneID" id="111836453"/>
<dbReference type="AlphaFoldDB" id="A0A3B3QKA8"/>
<evidence type="ECO:0000256" key="7">
    <source>
        <dbReference type="ARBA" id="ARBA00023288"/>
    </source>
</evidence>
<evidence type="ECO:0000256" key="6">
    <source>
        <dbReference type="ARBA" id="ARBA00023212"/>
    </source>
</evidence>
<evidence type="ECO:0000313" key="11">
    <source>
        <dbReference type="Ensembl" id="ENSPKIP00000005851.1"/>
    </source>
</evidence>
<dbReference type="RefSeq" id="XP_023653506.1">
    <property type="nucleotide sequence ID" value="XM_023797738.2"/>
</dbReference>
<dbReference type="Ensembl" id="ENSPKIT00000029866.1">
    <property type="protein sequence ID" value="ENSPKIP00000005851.1"/>
    <property type="gene ID" value="ENSPKIG00000022369.1"/>
</dbReference>
<evidence type="ECO:0000256" key="8">
    <source>
        <dbReference type="ARBA" id="ARBA00038407"/>
    </source>
</evidence>
<dbReference type="InterPro" id="IPR051293">
    <property type="entry name" value="MTUS1/CCDC69"/>
</dbReference>
<dbReference type="GO" id="GO:0005819">
    <property type="term" value="C:spindle"/>
    <property type="evidence" value="ECO:0007669"/>
    <property type="project" value="UniProtKB-SubCell"/>
</dbReference>
<dbReference type="GO" id="GO:0005737">
    <property type="term" value="C:cytoplasm"/>
    <property type="evidence" value="ECO:0007669"/>
    <property type="project" value="TreeGrafter"/>
</dbReference>
<dbReference type="GO" id="GO:0005634">
    <property type="term" value="C:nucleus"/>
    <property type="evidence" value="ECO:0007669"/>
    <property type="project" value="TreeGrafter"/>
</dbReference>
<feature type="region of interest" description="Disordered" evidence="10">
    <location>
        <begin position="358"/>
        <end position="381"/>
    </location>
</feature>
<dbReference type="CTD" id="26112"/>
<dbReference type="GO" id="GO:0030496">
    <property type="term" value="C:midbody"/>
    <property type="evidence" value="ECO:0007669"/>
    <property type="project" value="UniProtKB-SubCell"/>
</dbReference>
<protein>
    <recommendedName>
        <fullName evidence="13">Coiled-coil domain containing 69</fullName>
    </recommendedName>
</protein>
<feature type="region of interest" description="Disordered" evidence="10">
    <location>
        <begin position="66"/>
        <end position="111"/>
    </location>
</feature>
<keyword evidence="12" id="KW-1185">Reference proteome</keyword>
<accession>A0A3B3QKA8</accession>
<evidence type="ECO:0000256" key="3">
    <source>
        <dbReference type="ARBA" id="ARBA00022490"/>
    </source>
</evidence>
<keyword evidence="7" id="KW-0449">Lipoprotein</keyword>
<keyword evidence="6" id="KW-0206">Cytoskeleton</keyword>
<feature type="compositionally biased region" description="Basic residues" evidence="10">
    <location>
        <begin position="88"/>
        <end position="99"/>
    </location>
</feature>
<organism evidence="11 12">
    <name type="scientific">Paramormyrops kingsleyae</name>
    <dbReference type="NCBI Taxonomy" id="1676925"/>
    <lineage>
        <taxon>Eukaryota</taxon>
        <taxon>Metazoa</taxon>
        <taxon>Chordata</taxon>
        <taxon>Craniata</taxon>
        <taxon>Vertebrata</taxon>
        <taxon>Euteleostomi</taxon>
        <taxon>Actinopterygii</taxon>
        <taxon>Neopterygii</taxon>
        <taxon>Teleostei</taxon>
        <taxon>Osteoglossocephala</taxon>
        <taxon>Osteoglossomorpha</taxon>
        <taxon>Osteoglossiformes</taxon>
        <taxon>Mormyridae</taxon>
        <taxon>Paramormyrops</taxon>
    </lineage>
</organism>
<feature type="compositionally biased region" description="Polar residues" evidence="10">
    <location>
        <begin position="362"/>
        <end position="381"/>
    </location>
</feature>
<dbReference type="STRING" id="1676925.ENSPKIP00000005851"/>
<comment type="subcellular location">
    <subcellularLocation>
        <location evidence="1">Cytoplasm</location>
        <location evidence="1">Cytoskeleton</location>
        <location evidence="1">Spindle</location>
    </subcellularLocation>
    <subcellularLocation>
        <location evidence="2">Midbody</location>
    </subcellularLocation>
</comment>
<dbReference type="GeneTree" id="ENSGT00950000183026"/>
<dbReference type="OrthoDB" id="10038993at2759"/>
<reference evidence="11" key="1">
    <citation type="submission" date="2025-08" db="UniProtKB">
        <authorList>
            <consortium name="Ensembl"/>
        </authorList>
    </citation>
    <scope>IDENTIFICATION</scope>
</reference>
<proteinExistence type="inferred from homology"/>
<evidence type="ECO:0000256" key="10">
    <source>
        <dbReference type="SAM" id="MobiDB-lite"/>
    </source>
</evidence>
<evidence type="ECO:0000256" key="2">
    <source>
        <dbReference type="ARBA" id="ARBA00004214"/>
    </source>
</evidence>
<evidence type="ECO:0000256" key="5">
    <source>
        <dbReference type="ARBA" id="ARBA00023054"/>
    </source>
</evidence>